<accession>A0A427Y6S2</accession>
<feature type="compositionally biased region" description="Polar residues" evidence="1">
    <location>
        <begin position="469"/>
        <end position="481"/>
    </location>
</feature>
<dbReference type="Proteomes" id="UP000279236">
    <property type="component" value="Unassembled WGS sequence"/>
</dbReference>
<sequence length="481" mass="50835">MPSCPALFPLCMPQKCDIVPADNEPKCPKCPAKPNPEIPFASLVHAPGALAGGYSGPGPPARNPPHDAMSQNDRPPLKEDMTRSLPKKPNRPLCPSLPDINIITPTHHPITISRQASSNASQLASNGGSPPPPRTCDLWSGVLSVRTKRMRQGWIQLGDNNYLIPGTYVGNYDPVVSLNQTISATTTGVVIHPPSNPITFAATNYKSKVTPQTPGSSASSWNSFFLPEGWYALINPGQAIWGSVPDRSQLLDANLPIQQFAAGEQKQPRCLGMWSGMLGLHIQRFAIPSVHRMATAQSPAVPTAIPPLVSVKRDGPARHATSVPQDTPTGHAHVVTAFTAHAGQTAYATVRLAGTPTSSTRQDSVTGACRAFTSTPKATVQSAPRDALLVVSAQGLRNPHATRASQTSTSPPPSPLHVVPRPTVALATTLRTRPLAKNATQHALRATAQARQTASNVPPGTHSWVAHVSASTKPLASATRA</sequence>
<feature type="region of interest" description="Disordered" evidence="1">
    <location>
        <begin position="398"/>
        <end position="418"/>
    </location>
</feature>
<dbReference type="AlphaFoldDB" id="A0A427Y6S2"/>
<evidence type="ECO:0000313" key="2">
    <source>
        <dbReference type="EMBL" id="RSH86764.1"/>
    </source>
</evidence>
<feature type="compositionally biased region" description="Low complexity" evidence="1">
    <location>
        <begin position="114"/>
        <end position="128"/>
    </location>
</feature>
<dbReference type="GeneID" id="39589579"/>
<evidence type="ECO:0000256" key="1">
    <source>
        <dbReference type="SAM" id="MobiDB-lite"/>
    </source>
</evidence>
<dbReference type="EMBL" id="RSCE01000002">
    <property type="protein sequence ID" value="RSH86764.1"/>
    <property type="molecule type" value="Genomic_DNA"/>
</dbReference>
<reference evidence="2 3" key="1">
    <citation type="submission" date="2018-11" db="EMBL/GenBank/DDBJ databases">
        <title>Genome sequence of Apiotrichum porosum DSM 27194.</title>
        <authorList>
            <person name="Aliyu H."/>
            <person name="Gorte O."/>
            <person name="Ochsenreither K."/>
        </authorList>
    </citation>
    <scope>NUCLEOTIDE SEQUENCE [LARGE SCALE GENOMIC DNA]</scope>
    <source>
        <strain evidence="2 3">DSM 27194</strain>
    </source>
</reference>
<proteinExistence type="predicted"/>
<protein>
    <submittedName>
        <fullName evidence="2">Uncharacterized protein</fullName>
    </submittedName>
</protein>
<dbReference type="STRING" id="105984.A0A427Y6S2"/>
<dbReference type="OrthoDB" id="2563779at2759"/>
<dbReference type="RefSeq" id="XP_028479549.1">
    <property type="nucleotide sequence ID" value="XM_028620577.1"/>
</dbReference>
<name>A0A427Y6S2_9TREE</name>
<comment type="caution">
    <text evidence="2">The sequence shown here is derived from an EMBL/GenBank/DDBJ whole genome shotgun (WGS) entry which is preliminary data.</text>
</comment>
<organism evidence="2 3">
    <name type="scientific">Apiotrichum porosum</name>
    <dbReference type="NCBI Taxonomy" id="105984"/>
    <lineage>
        <taxon>Eukaryota</taxon>
        <taxon>Fungi</taxon>
        <taxon>Dikarya</taxon>
        <taxon>Basidiomycota</taxon>
        <taxon>Agaricomycotina</taxon>
        <taxon>Tremellomycetes</taxon>
        <taxon>Trichosporonales</taxon>
        <taxon>Trichosporonaceae</taxon>
        <taxon>Apiotrichum</taxon>
    </lineage>
</organism>
<feature type="region of interest" description="Disordered" evidence="1">
    <location>
        <begin position="114"/>
        <end position="135"/>
    </location>
</feature>
<feature type="region of interest" description="Disordered" evidence="1">
    <location>
        <begin position="41"/>
        <end position="96"/>
    </location>
</feature>
<evidence type="ECO:0000313" key="3">
    <source>
        <dbReference type="Proteomes" id="UP000279236"/>
    </source>
</evidence>
<gene>
    <name evidence="2" type="ORF">EHS24_005036</name>
</gene>
<keyword evidence="3" id="KW-1185">Reference proteome</keyword>
<feature type="region of interest" description="Disordered" evidence="1">
    <location>
        <begin position="449"/>
        <end position="481"/>
    </location>
</feature>